<proteinExistence type="predicted"/>
<dbReference type="Proteomes" id="UP001589828">
    <property type="component" value="Unassembled WGS sequence"/>
</dbReference>
<dbReference type="EMBL" id="JBHLTS010000018">
    <property type="protein sequence ID" value="MFC0513986.1"/>
    <property type="molecule type" value="Genomic_DNA"/>
</dbReference>
<evidence type="ECO:0000313" key="2">
    <source>
        <dbReference type="Proteomes" id="UP001589828"/>
    </source>
</evidence>
<gene>
    <name evidence="1" type="ORF">ACFFGT_07250</name>
</gene>
<evidence type="ECO:0000313" key="1">
    <source>
        <dbReference type="EMBL" id="MFC0513986.1"/>
    </source>
</evidence>
<protein>
    <submittedName>
        <fullName evidence="1">Uncharacterized protein</fullName>
    </submittedName>
</protein>
<name>A0ABV6L2N9_9SPHI</name>
<sequence>MTAEEVNYIISYFSNLIDRREAIALSHHFYSAEVKSAPDNSSKRDWLIKKEKMTDDPEILKLLDAGYEQLRLSAAENVLKNHPGKVFFNCCKICGKLARTPRAKQCRFCGHDWLKTIRCPRF</sequence>
<comment type="caution">
    <text evidence="1">The sequence shown here is derived from an EMBL/GenBank/DDBJ whole genome shotgun (WGS) entry which is preliminary data.</text>
</comment>
<reference evidence="1 2" key="1">
    <citation type="submission" date="2024-09" db="EMBL/GenBank/DDBJ databases">
        <authorList>
            <person name="Sun Q."/>
            <person name="Mori K."/>
        </authorList>
    </citation>
    <scope>NUCLEOTIDE SEQUENCE [LARGE SCALE GENOMIC DNA]</scope>
    <source>
        <strain evidence="1 2">NCAIM B.02415</strain>
    </source>
</reference>
<organism evidence="1 2">
    <name type="scientific">Mucilaginibacter angelicae</name>
    <dbReference type="NCBI Taxonomy" id="869718"/>
    <lineage>
        <taxon>Bacteria</taxon>
        <taxon>Pseudomonadati</taxon>
        <taxon>Bacteroidota</taxon>
        <taxon>Sphingobacteriia</taxon>
        <taxon>Sphingobacteriales</taxon>
        <taxon>Sphingobacteriaceae</taxon>
        <taxon>Mucilaginibacter</taxon>
    </lineage>
</organism>
<keyword evidence="2" id="KW-1185">Reference proteome</keyword>
<accession>A0ABV6L2N9</accession>
<dbReference type="RefSeq" id="WP_377021843.1">
    <property type="nucleotide sequence ID" value="NZ_JBHLTS010000018.1"/>
</dbReference>